<organism evidence="10 11">
    <name type="scientific">Tenebrionibacter intestinalis</name>
    <dbReference type="NCBI Taxonomy" id="2799638"/>
    <lineage>
        <taxon>Bacteria</taxon>
        <taxon>Pseudomonadati</taxon>
        <taxon>Pseudomonadota</taxon>
        <taxon>Gammaproteobacteria</taxon>
        <taxon>Enterobacterales</taxon>
        <taxon>Enterobacteriaceae</taxon>
        <taxon>Tenebrionibacter/Tenebrionicola group</taxon>
        <taxon>Tenebrionibacter</taxon>
    </lineage>
</organism>
<sequence>MTPLIITIVVLLLATSALLFIPWGSAGQADRDALNRNFYQDRLAELEQDGAGVSAEERAQTIAELQQTLLHDIPEAPDAPVQPLSRLVLVPAALLLVAVSVGVYLKTSSVQRVQQWRQVVEQTPELMQRVMDPQAKPLTTEELTRLGLGLRTRLQDDPGNVQAWQMLGRIGMVLNNATTATQAFERAWTLAPDSIETKLDYAEVLTRSADPQDNQLGGDILRQALRADHTNIRALSLLAFSAFEQQRWQEAIGAWQIMLRLLPDNDSRRAVIERSIAQAKAEAGIDNVKRTVTISLSPAAQKALPGNAIIFVSVTDGVSPAPVAVKKLPSGHFPLSLTLDDADAMMSGRPLSSVQQGVVKVHISRDGTPAPKPGDWFGESKPISFQGRQPVQVEVSRQQP</sequence>
<evidence type="ECO:0000259" key="9">
    <source>
        <dbReference type="Pfam" id="PF23914"/>
    </source>
</evidence>
<dbReference type="NCBIfam" id="TIGR03142">
    <property type="entry name" value="cytochro_ccmI"/>
    <property type="match status" value="1"/>
</dbReference>
<feature type="transmembrane region" description="Helical" evidence="7">
    <location>
        <begin position="87"/>
        <end position="105"/>
    </location>
</feature>
<dbReference type="GO" id="GO:0030313">
    <property type="term" value="C:cell envelope"/>
    <property type="evidence" value="ECO:0007669"/>
    <property type="project" value="UniProtKB-SubCell"/>
</dbReference>
<evidence type="ECO:0000259" key="8">
    <source>
        <dbReference type="Pfam" id="PF23892"/>
    </source>
</evidence>
<dbReference type="Pfam" id="PF23892">
    <property type="entry name" value="Ig_CycH"/>
    <property type="match status" value="1"/>
</dbReference>
<evidence type="ECO:0000256" key="4">
    <source>
        <dbReference type="ARBA" id="ARBA00022803"/>
    </source>
</evidence>
<name>A0A8K0V2K6_9ENTR</name>
<dbReference type="InterPro" id="IPR017560">
    <property type="entry name" value="Cyt_c_biogenesis_CcmI"/>
</dbReference>
<evidence type="ECO:0000256" key="3">
    <source>
        <dbReference type="ARBA" id="ARBA00022748"/>
    </source>
</evidence>
<reference evidence="10" key="1">
    <citation type="submission" date="2021-01" db="EMBL/GenBank/DDBJ databases">
        <title>Intestinitalea alba gen. nov., sp. nov., a novel genus of the family Enterobacteriaceae, isolated from the gut of the plastic-eating mealworm Tenebrio molitor L.</title>
        <authorList>
            <person name="Yang Y."/>
        </authorList>
    </citation>
    <scope>NUCLEOTIDE SEQUENCE</scope>
    <source>
        <strain evidence="10">BIT-L3</strain>
    </source>
</reference>
<comment type="subcellular location">
    <subcellularLocation>
        <location evidence="1">Cell envelope</location>
    </subcellularLocation>
</comment>
<dbReference type="Gene3D" id="1.25.40.10">
    <property type="entry name" value="Tetratricopeptide repeat domain"/>
    <property type="match status" value="1"/>
</dbReference>
<keyword evidence="7" id="KW-1133">Transmembrane helix</keyword>
<evidence type="ECO:0000256" key="6">
    <source>
        <dbReference type="SAM" id="MobiDB-lite"/>
    </source>
</evidence>
<keyword evidence="4 5" id="KW-0802">TPR repeat</keyword>
<proteinExistence type="predicted"/>
<gene>
    <name evidence="10" type="primary">ccmI</name>
    <name evidence="10" type="ORF">JJB97_11340</name>
</gene>
<evidence type="ECO:0000313" key="11">
    <source>
        <dbReference type="Proteomes" id="UP000659047"/>
    </source>
</evidence>
<dbReference type="InterPro" id="IPR019734">
    <property type="entry name" value="TPR_rpt"/>
</dbReference>
<keyword evidence="2" id="KW-0677">Repeat</keyword>
<keyword evidence="11" id="KW-1185">Reference proteome</keyword>
<feature type="repeat" description="TPR" evidence="5">
    <location>
        <begin position="161"/>
        <end position="194"/>
    </location>
</feature>
<keyword evidence="7" id="KW-0812">Transmembrane</keyword>
<dbReference type="SUPFAM" id="SSF48452">
    <property type="entry name" value="TPR-like"/>
    <property type="match status" value="1"/>
</dbReference>
<dbReference type="PROSITE" id="PS50005">
    <property type="entry name" value="TPR"/>
    <property type="match status" value="1"/>
</dbReference>
<accession>A0A8K0V2K6</accession>
<dbReference type="GO" id="GO:0005886">
    <property type="term" value="C:plasma membrane"/>
    <property type="evidence" value="ECO:0007669"/>
    <property type="project" value="TreeGrafter"/>
</dbReference>
<comment type="caution">
    <text evidence="10">The sequence shown here is derived from an EMBL/GenBank/DDBJ whole genome shotgun (WGS) entry which is preliminary data.</text>
</comment>
<protein>
    <submittedName>
        <fullName evidence="10">C-type cytochrome biogenesis protein CcmI</fullName>
    </submittedName>
</protein>
<dbReference type="Proteomes" id="UP000659047">
    <property type="component" value="Unassembled WGS sequence"/>
</dbReference>
<evidence type="ECO:0000256" key="2">
    <source>
        <dbReference type="ARBA" id="ARBA00022737"/>
    </source>
</evidence>
<keyword evidence="7" id="KW-0472">Membrane</keyword>
<dbReference type="PANTHER" id="PTHR47870">
    <property type="entry name" value="CYTOCHROME C-TYPE BIOGENESIS PROTEIN CCMH"/>
    <property type="match status" value="1"/>
</dbReference>
<dbReference type="AlphaFoldDB" id="A0A8K0V2K6"/>
<dbReference type="InterPro" id="IPR011990">
    <property type="entry name" value="TPR-like_helical_dom_sf"/>
</dbReference>
<evidence type="ECO:0000313" key="10">
    <source>
        <dbReference type="EMBL" id="MBK4715912.1"/>
    </source>
</evidence>
<dbReference type="InterPro" id="IPR056412">
    <property type="entry name" value="Ig_CycH"/>
</dbReference>
<evidence type="ECO:0000256" key="7">
    <source>
        <dbReference type="SAM" id="Phobius"/>
    </source>
</evidence>
<evidence type="ECO:0000256" key="5">
    <source>
        <dbReference type="PROSITE-ProRule" id="PRU00339"/>
    </source>
</evidence>
<dbReference type="PANTHER" id="PTHR47870:SF1">
    <property type="entry name" value="CYTOCHROME C-TYPE BIOGENESIS PROTEIN CCMH"/>
    <property type="match status" value="1"/>
</dbReference>
<dbReference type="InterPro" id="IPR051263">
    <property type="entry name" value="C-type_cytochrome_biogenesis"/>
</dbReference>
<feature type="domain" description="Cytochrome c-type biogenesis protein H Ig-like" evidence="8">
    <location>
        <begin position="291"/>
        <end position="395"/>
    </location>
</feature>
<dbReference type="InterPro" id="IPR056413">
    <property type="entry name" value="TPR_CcmH_CycH"/>
</dbReference>
<feature type="region of interest" description="Disordered" evidence="6">
    <location>
        <begin position="366"/>
        <end position="400"/>
    </location>
</feature>
<keyword evidence="3" id="KW-0201">Cytochrome c-type biogenesis</keyword>
<feature type="domain" description="Cytochrome c-type biogenesis protein H TPR" evidence="9">
    <location>
        <begin position="113"/>
        <end position="269"/>
    </location>
</feature>
<dbReference type="RefSeq" id="WP_238714132.1">
    <property type="nucleotide sequence ID" value="NZ_JAEPBH010000027.1"/>
</dbReference>
<evidence type="ECO:0000256" key="1">
    <source>
        <dbReference type="ARBA" id="ARBA00004196"/>
    </source>
</evidence>
<dbReference type="EMBL" id="JAEPBH010000027">
    <property type="protein sequence ID" value="MBK4715912.1"/>
    <property type="molecule type" value="Genomic_DNA"/>
</dbReference>
<dbReference type="Pfam" id="PF23914">
    <property type="entry name" value="TPR_CcmH_CycH"/>
    <property type="match status" value="1"/>
</dbReference>
<dbReference type="GO" id="GO:0017004">
    <property type="term" value="P:cytochrome complex assembly"/>
    <property type="evidence" value="ECO:0007669"/>
    <property type="project" value="UniProtKB-KW"/>
</dbReference>